<dbReference type="KEGG" id="ppad:109273251"/>
<keyword evidence="3" id="KW-1003">Cell membrane</keyword>
<keyword evidence="7" id="KW-0325">Glycoprotein</keyword>
<gene>
    <name evidence="11" type="primary">SLURP1</name>
</gene>
<evidence type="ECO:0000256" key="1">
    <source>
        <dbReference type="ARBA" id="ARBA00004236"/>
    </source>
</evidence>
<dbReference type="InterPro" id="IPR051110">
    <property type="entry name" value="Ly-6/neurotoxin-like_GPI-ap"/>
</dbReference>
<feature type="domain" description="UPAR/Ly6" evidence="9">
    <location>
        <begin position="28"/>
        <end position="118"/>
    </location>
</feature>
<dbReference type="RefSeq" id="XP_019315543.1">
    <property type="nucleotide sequence ID" value="XM_019459998.2"/>
</dbReference>
<feature type="chain" id="PRO_5040955996" evidence="8">
    <location>
        <begin position="28"/>
        <end position="126"/>
    </location>
</feature>
<dbReference type="Gene3D" id="2.10.60.10">
    <property type="entry name" value="CD59"/>
    <property type="match status" value="1"/>
</dbReference>
<evidence type="ECO:0000256" key="6">
    <source>
        <dbReference type="ARBA" id="ARBA00023136"/>
    </source>
</evidence>
<keyword evidence="4" id="KW-0449">Lipoprotein</keyword>
<dbReference type="GO" id="GO:0098552">
    <property type="term" value="C:side of membrane"/>
    <property type="evidence" value="ECO:0007669"/>
    <property type="project" value="UniProtKB-KW"/>
</dbReference>
<dbReference type="GeneID" id="109273251"/>
<protein>
    <submittedName>
        <fullName evidence="11">Secreted Ly-6/uPAR-related protein 1</fullName>
    </submittedName>
</protein>
<feature type="signal peptide" evidence="8">
    <location>
        <begin position="1"/>
        <end position="27"/>
    </location>
</feature>
<evidence type="ECO:0000313" key="10">
    <source>
        <dbReference type="Proteomes" id="UP001165780"/>
    </source>
</evidence>
<comment type="subcellular location">
    <subcellularLocation>
        <location evidence="1">Cell membrane</location>
    </subcellularLocation>
    <subcellularLocation>
        <location evidence="2">Membrane</location>
        <topology evidence="2">Lipid-anchor</topology>
        <topology evidence="2">GPI-anchor</topology>
    </subcellularLocation>
</comment>
<dbReference type="OrthoDB" id="9900838at2759"/>
<evidence type="ECO:0000256" key="3">
    <source>
        <dbReference type="ARBA" id="ARBA00022475"/>
    </source>
</evidence>
<keyword evidence="10" id="KW-1185">Reference proteome</keyword>
<dbReference type="Proteomes" id="UP001165780">
    <property type="component" value="Unplaced"/>
</dbReference>
<evidence type="ECO:0000256" key="7">
    <source>
        <dbReference type="ARBA" id="ARBA00023180"/>
    </source>
</evidence>
<reference evidence="11" key="1">
    <citation type="submission" date="2025-08" db="UniProtKB">
        <authorList>
            <consortium name="RefSeq"/>
        </authorList>
    </citation>
    <scope>IDENTIFICATION</scope>
    <source>
        <tissue evidence="11">Whole blood</tissue>
    </source>
</reference>
<organism evidence="10 11">
    <name type="scientific">Panthera pardus</name>
    <name type="common">Leopard</name>
    <name type="synonym">Felis pardus</name>
    <dbReference type="NCBI Taxonomy" id="9691"/>
    <lineage>
        <taxon>Eukaryota</taxon>
        <taxon>Metazoa</taxon>
        <taxon>Chordata</taxon>
        <taxon>Craniata</taxon>
        <taxon>Vertebrata</taxon>
        <taxon>Euteleostomi</taxon>
        <taxon>Mammalia</taxon>
        <taxon>Eutheria</taxon>
        <taxon>Laurasiatheria</taxon>
        <taxon>Carnivora</taxon>
        <taxon>Feliformia</taxon>
        <taxon>Felidae</taxon>
        <taxon>Pantherinae</taxon>
        <taxon>Panthera</taxon>
    </lineage>
</organism>
<keyword evidence="4" id="KW-0336">GPI-anchor</keyword>
<dbReference type="InterPro" id="IPR045860">
    <property type="entry name" value="Snake_toxin-like_sf"/>
</dbReference>
<dbReference type="PANTHER" id="PTHR16983:SF16">
    <property type="entry name" value="UPAR_LY6 DOMAIN-CONTAINING PROTEIN"/>
    <property type="match status" value="1"/>
</dbReference>
<dbReference type="InterPro" id="IPR035076">
    <property type="entry name" value="Toxin/TOLIP"/>
</dbReference>
<accession>A0A9V1G5K5</accession>
<dbReference type="InterPro" id="IPR016054">
    <property type="entry name" value="LY6_UPA_recep-like"/>
</dbReference>
<evidence type="ECO:0000313" key="11">
    <source>
        <dbReference type="RefSeq" id="XP_019315543.1"/>
    </source>
</evidence>
<evidence type="ECO:0000256" key="8">
    <source>
        <dbReference type="SAM" id="SignalP"/>
    </source>
</evidence>
<dbReference type="GO" id="GO:0005886">
    <property type="term" value="C:plasma membrane"/>
    <property type="evidence" value="ECO:0007669"/>
    <property type="project" value="UniProtKB-SubCell"/>
</dbReference>
<dbReference type="AlphaFoldDB" id="A0A9V1G5K5"/>
<dbReference type="PROSITE" id="PS51257">
    <property type="entry name" value="PROKAR_LIPOPROTEIN"/>
    <property type="match status" value="1"/>
</dbReference>
<dbReference type="CTD" id="57152"/>
<dbReference type="PANTHER" id="PTHR16983">
    <property type="entry name" value="UPAR/LY6 DOMAIN-CONTAINING PROTEIN"/>
    <property type="match status" value="1"/>
</dbReference>
<dbReference type="SMART" id="SM00134">
    <property type="entry name" value="LU"/>
    <property type="match status" value="1"/>
</dbReference>
<dbReference type="SUPFAM" id="SSF57302">
    <property type="entry name" value="Snake toxin-like"/>
    <property type="match status" value="1"/>
</dbReference>
<proteinExistence type="predicted"/>
<evidence type="ECO:0000256" key="4">
    <source>
        <dbReference type="ARBA" id="ARBA00022622"/>
    </source>
</evidence>
<evidence type="ECO:0000256" key="5">
    <source>
        <dbReference type="ARBA" id="ARBA00022729"/>
    </source>
</evidence>
<keyword evidence="6" id="KW-0472">Membrane</keyword>
<name>A0A9V1G5K5_PANPR</name>
<dbReference type="Pfam" id="PF00087">
    <property type="entry name" value="Toxin_TOLIP"/>
    <property type="match status" value="1"/>
</dbReference>
<sequence>MGRMARCGALLQLLLLLAASCLHAGEAFRCFTCEQPTAIHLCKNVTRCKPEATACMTTVVLMEAEYPFNQMPLVTRSCSNSCFATDPDSMGSTRAVYCCFRDLCNSVQATKLGVRALAPLGAPLLP</sequence>
<keyword evidence="5 8" id="KW-0732">Signal</keyword>
<evidence type="ECO:0000256" key="2">
    <source>
        <dbReference type="ARBA" id="ARBA00004589"/>
    </source>
</evidence>
<dbReference type="FunFam" id="2.10.60.10:FF:000003">
    <property type="entry name" value="lymphocyte antigen 6E isoform X1"/>
    <property type="match status" value="1"/>
</dbReference>
<evidence type="ECO:0000259" key="9">
    <source>
        <dbReference type="SMART" id="SM00134"/>
    </source>
</evidence>